<dbReference type="GO" id="GO:0005737">
    <property type="term" value="C:cytoplasm"/>
    <property type="evidence" value="ECO:0007669"/>
    <property type="project" value="UniProtKB-SubCell"/>
</dbReference>
<feature type="region of interest" description="Disordered" evidence="4">
    <location>
        <begin position="270"/>
        <end position="387"/>
    </location>
</feature>
<feature type="compositionally biased region" description="Polar residues" evidence="4">
    <location>
        <begin position="112"/>
        <end position="128"/>
    </location>
</feature>
<evidence type="ECO:0008006" key="7">
    <source>
        <dbReference type="Google" id="ProtNLM"/>
    </source>
</evidence>
<dbReference type="SUPFAM" id="SSF47576">
    <property type="entry name" value="Calponin-homology domain, CH-domain"/>
    <property type="match status" value="1"/>
</dbReference>
<evidence type="ECO:0000256" key="2">
    <source>
        <dbReference type="ARBA" id="ARBA00022490"/>
    </source>
</evidence>
<dbReference type="GO" id="GO:0000278">
    <property type="term" value="P:mitotic cell cycle"/>
    <property type="evidence" value="ECO:0007669"/>
    <property type="project" value="TreeGrafter"/>
</dbReference>
<dbReference type="OrthoDB" id="76388at2759"/>
<reference evidence="5 6" key="1">
    <citation type="submission" date="2015-01" db="EMBL/GenBank/DDBJ databases">
        <title>The Genome Sequence of Exophiala oligosperma CBS72588.</title>
        <authorList>
            <consortium name="The Broad Institute Genomics Platform"/>
            <person name="Cuomo C."/>
            <person name="de Hoog S."/>
            <person name="Gorbushina A."/>
            <person name="Stielow B."/>
            <person name="Teixiera M."/>
            <person name="Abouelleil A."/>
            <person name="Chapman S.B."/>
            <person name="Priest M."/>
            <person name="Young S.K."/>
            <person name="Wortman J."/>
            <person name="Nusbaum C."/>
            <person name="Birren B."/>
        </authorList>
    </citation>
    <scope>NUCLEOTIDE SEQUENCE [LARGE SCALE GENOMIC DNA]</scope>
    <source>
        <strain evidence="5 6">CBS 72588</strain>
    </source>
</reference>
<protein>
    <recommendedName>
        <fullName evidence="7">Calponin-homology (CH) domain-containing protein</fullName>
    </recommendedName>
</protein>
<dbReference type="CDD" id="cd21223">
    <property type="entry name" value="CH_ASPM_rpt1"/>
    <property type="match status" value="1"/>
</dbReference>
<dbReference type="GeneID" id="27358977"/>
<feature type="compositionally biased region" description="Polar residues" evidence="4">
    <location>
        <begin position="161"/>
        <end position="173"/>
    </location>
</feature>
<dbReference type="Gene3D" id="1.10.418.10">
    <property type="entry name" value="Calponin-like domain"/>
    <property type="match status" value="2"/>
</dbReference>
<evidence type="ECO:0000256" key="4">
    <source>
        <dbReference type="SAM" id="MobiDB-lite"/>
    </source>
</evidence>
<evidence type="ECO:0000256" key="1">
    <source>
        <dbReference type="ARBA" id="ARBA00004496"/>
    </source>
</evidence>
<dbReference type="Proteomes" id="UP000053342">
    <property type="component" value="Unassembled WGS sequence"/>
</dbReference>
<comment type="subcellular location">
    <subcellularLocation>
        <location evidence="1">Cytoplasm</location>
    </subcellularLocation>
</comment>
<dbReference type="HOGENOM" id="CLU_005445_0_0_1"/>
<dbReference type="STRING" id="215243.A0A0D2DFZ0"/>
<feature type="region of interest" description="Disordered" evidence="4">
    <location>
        <begin position="1003"/>
        <end position="1054"/>
    </location>
</feature>
<dbReference type="VEuPathDB" id="FungiDB:PV06_06903"/>
<keyword evidence="6" id="KW-1185">Reference proteome</keyword>
<keyword evidence="2" id="KW-0963">Cytoplasm</keyword>
<dbReference type="GO" id="GO:0051295">
    <property type="term" value="P:establishment of meiotic spindle localization"/>
    <property type="evidence" value="ECO:0007669"/>
    <property type="project" value="TreeGrafter"/>
</dbReference>
<dbReference type="GO" id="GO:0000922">
    <property type="term" value="C:spindle pole"/>
    <property type="evidence" value="ECO:0007669"/>
    <property type="project" value="TreeGrafter"/>
</dbReference>
<dbReference type="InterPro" id="IPR036872">
    <property type="entry name" value="CH_dom_sf"/>
</dbReference>
<evidence type="ECO:0000256" key="3">
    <source>
        <dbReference type="ARBA" id="ARBA00022860"/>
    </source>
</evidence>
<gene>
    <name evidence="5" type="ORF">PV06_06903</name>
</gene>
<feature type="compositionally biased region" description="Polar residues" evidence="4">
    <location>
        <begin position="323"/>
        <end position="337"/>
    </location>
</feature>
<feature type="region of interest" description="Disordered" evidence="4">
    <location>
        <begin position="109"/>
        <end position="175"/>
    </location>
</feature>
<dbReference type="GO" id="GO:0007051">
    <property type="term" value="P:spindle organization"/>
    <property type="evidence" value="ECO:0007669"/>
    <property type="project" value="TreeGrafter"/>
</dbReference>
<evidence type="ECO:0000313" key="5">
    <source>
        <dbReference type="EMBL" id="KIW41335.1"/>
    </source>
</evidence>
<dbReference type="PANTHER" id="PTHR22706">
    <property type="entry name" value="ASSEMBLY FACTOR FOR SPINDLE MICROTUBULES"/>
    <property type="match status" value="1"/>
</dbReference>
<keyword evidence="3" id="KW-0112">Calmodulin-binding</keyword>
<proteinExistence type="predicted"/>
<name>A0A0D2DFZ0_9EURO</name>
<organism evidence="5 6">
    <name type="scientific">Exophiala oligosperma</name>
    <dbReference type="NCBI Taxonomy" id="215243"/>
    <lineage>
        <taxon>Eukaryota</taxon>
        <taxon>Fungi</taxon>
        <taxon>Dikarya</taxon>
        <taxon>Ascomycota</taxon>
        <taxon>Pezizomycotina</taxon>
        <taxon>Eurotiomycetes</taxon>
        <taxon>Chaetothyriomycetidae</taxon>
        <taxon>Chaetothyriales</taxon>
        <taxon>Herpotrichiellaceae</taxon>
        <taxon>Exophiala</taxon>
    </lineage>
</organism>
<dbReference type="AlphaFoldDB" id="A0A0D2DFZ0"/>
<feature type="region of interest" description="Disordered" evidence="4">
    <location>
        <begin position="1"/>
        <end position="24"/>
    </location>
</feature>
<sequence>MPRHVSGTPCPMPPSGSNADNSILSLVDGEGDSTANIEFTSAFGGLKNTKPRRMRNAATARRGAQNVDFAIYEDAEAVQKSIAKEPAKWKSTVGLSQPPQRPKISARVSFAPSVSMQSHDSTRPSSKSLGVGKLTQAPRRGQGIGHDTENRDATLLPSLPEDTTANLNMSMPSPTILKPARRGTIYIPNDDTTMPSMYMGIFSPIKSLNVDSTSKPADTHTAMEVTGIAAQMAKKRGATRRSMIALSPKRAGGPLHVSSRYVQESAVVEDRVGQGGGKENVPPGYAESNSLAGVKFEKEKMRSKRQTMAFPPTRNTVKGDFKPTTSRLYEQTASSMSRVVEKQSGHGSEPKRSWNSGARIRTAQPIPVKKSSPPRGSEREKAVPAKPAVPTRFVTPAIRAEPAVDSYPILTEDLASPSMYEDNWLNHQEIAITQLVNNLFASSSLTSCPVEDGMLRVQLLERYNNSETTMLFKRLQGALLYGALAMPNDVLKGASRLATDLGRRKAFTDLWLETYEPDSLRAVLEVVVGRQCTTVSPRLSASRRSLDKEKDVLGRQSLQRFIETFLIRNEDGKPDEASSKTHDSPWSYQRTLLRSLMAIGLLDHIKSTAPSLVNGCLFRTTSPHKSSGDVVKALFQQLNPSAGDPIRALSHVGYSVSHSQYPLEEYAYTIDNLAVDLRDGVRLTRLVELLLYPSASHVLDHASDFESTTTILLPTGETLSLSDGLSHDWPLSQHLKFPSPGRATKQYNVQIALSALQGVRGMAPLVRDVRAEDIVDGFREKTVKLLWGLTSKWGLCGLLDWDDLGREIKRLSRLSSQSGRAGDDFCDDILDAIEEEDGHDPVRYKMLLKAWAQAVARKHGLVVKNLTTSFADGKVFEAIVDEYEAFLIPSESGADGGMATATTRSSLKERLRRLGCSDQFSSLFSAGLSDAASSSSSSTHIFDRDFVLAALAFLCSRLLTPSRGVRAAMTVQKAWRARWAKVVESRKARLKIIAEQCAAVVGDKTSSHDHGDSRGGNGDGEGGRRQTTRIPEPSVKVVEMANSGGGGGGDDDEDIWLNL</sequence>
<dbReference type="EMBL" id="KN847337">
    <property type="protein sequence ID" value="KIW41335.1"/>
    <property type="molecule type" value="Genomic_DNA"/>
</dbReference>
<evidence type="ECO:0000313" key="6">
    <source>
        <dbReference type="Proteomes" id="UP000053342"/>
    </source>
</evidence>
<dbReference type="RefSeq" id="XP_016261551.1">
    <property type="nucleotide sequence ID" value="XM_016408071.1"/>
</dbReference>
<feature type="compositionally biased region" description="Basic and acidic residues" evidence="4">
    <location>
        <begin position="339"/>
        <end position="352"/>
    </location>
</feature>
<dbReference type="PANTHER" id="PTHR22706:SF1">
    <property type="entry name" value="ASSEMBLY FACTOR FOR SPINDLE MICROTUBULES"/>
    <property type="match status" value="1"/>
</dbReference>
<dbReference type="GO" id="GO:0005516">
    <property type="term" value="F:calmodulin binding"/>
    <property type="evidence" value="ECO:0007669"/>
    <property type="project" value="UniProtKB-KW"/>
</dbReference>
<dbReference type="InterPro" id="IPR051185">
    <property type="entry name" value="ASPM"/>
</dbReference>
<accession>A0A0D2DFZ0</accession>
<feature type="compositionally biased region" description="Polar residues" evidence="4">
    <location>
        <begin position="15"/>
        <end position="24"/>
    </location>
</feature>